<sequence>MILVFNVAKIIEIVNVVELLNVVLVVRMEENVVEFKIKKQFADICKPKITLLKLLKLERN</sequence>
<reference evidence="1 2" key="1">
    <citation type="submission" date="2013-09" db="EMBL/GenBank/DDBJ databases">
        <title>Complete genome sequence of Spiroplasma mirum suckling mouse cataract agent.</title>
        <authorList>
            <person name="Landry C.A."/>
            <person name="Bastian F.O."/>
            <person name="Thune R.L."/>
        </authorList>
    </citation>
    <scope>NUCLEOTIDE SEQUENCE [LARGE SCALE GENOMIC DNA]</scope>
    <source>
        <strain evidence="1 2">SMCA</strain>
    </source>
</reference>
<dbReference type="AlphaFoldDB" id="W6ALI7"/>
<gene>
    <name evidence="1" type="ORF">P344_03500</name>
</gene>
<dbReference type="HOGENOM" id="CLU_2939468_0_0_14"/>
<evidence type="ECO:0000313" key="2">
    <source>
        <dbReference type="Proteomes" id="UP000019260"/>
    </source>
</evidence>
<dbReference type="KEGG" id="smia:P344_03500"/>
<accession>W6ALI7</accession>
<dbReference type="Proteomes" id="UP000019260">
    <property type="component" value="Chromosome"/>
</dbReference>
<organism evidence="1 2">
    <name type="scientific">Spiroplasma mirum ATCC 29335</name>
    <dbReference type="NCBI Taxonomy" id="838561"/>
    <lineage>
        <taxon>Bacteria</taxon>
        <taxon>Bacillati</taxon>
        <taxon>Mycoplasmatota</taxon>
        <taxon>Mollicutes</taxon>
        <taxon>Entomoplasmatales</taxon>
        <taxon>Spiroplasmataceae</taxon>
        <taxon>Spiroplasma</taxon>
    </lineage>
</organism>
<name>W6ALI7_9MOLU</name>
<evidence type="ECO:0000313" key="1">
    <source>
        <dbReference type="EMBL" id="AHI58042.1"/>
    </source>
</evidence>
<dbReference type="STRING" id="838561.P344_03500"/>
<proteinExistence type="predicted"/>
<keyword evidence="2" id="KW-1185">Reference proteome</keyword>
<dbReference type="EMBL" id="CP006720">
    <property type="protein sequence ID" value="AHI58042.1"/>
    <property type="molecule type" value="Genomic_DNA"/>
</dbReference>
<protein>
    <submittedName>
        <fullName evidence="1">Uncharacterized protein</fullName>
    </submittedName>
</protein>